<keyword evidence="1" id="KW-0732">Signal</keyword>
<evidence type="ECO:0000313" key="3">
    <source>
        <dbReference type="Proteomes" id="UP000675880"/>
    </source>
</evidence>
<dbReference type="Proteomes" id="UP000675880">
    <property type="component" value="Unassembled WGS sequence"/>
</dbReference>
<proteinExistence type="predicted"/>
<accession>A0ABM8RLG8</accession>
<organism evidence="2 3">
    <name type="scientific">Nitrospira defluvii</name>
    <dbReference type="NCBI Taxonomy" id="330214"/>
    <lineage>
        <taxon>Bacteria</taxon>
        <taxon>Pseudomonadati</taxon>
        <taxon>Nitrospirota</taxon>
        <taxon>Nitrospiria</taxon>
        <taxon>Nitrospirales</taxon>
        <taxon>Nitrospiraceae</taxon>
        <taxon>Nitrospira</taxon>
    </lineage>
</organism>
<keyword evidence="3" id="KW-1185">Reference proteome</keyword>
<comment type="caution">
    <text evidence="2">The sequence shown here is derived from an EMBL/GenBank/DDBJ whole genome shotgun (WGS) entry which is preliminary data.</text>
</comment>
<name>A0ABM8RLG8_9BACT</name>
<protein>
    <submittedName>
        <fullName evidence="2">Uncharacterized protein</fullName>
    </submittedName>
</protein>
<sequence length="1266" mass="148610">MVRSNQYCSPRPALFLLELVCAFMLLSCMAPHPVFAQTEEEQSRACWGFLYCKETKGDTTWTEGFLWLYSTEERGTFSRLTLVPFYSREADSATDYSRRSVLWPLGISERRGDTSYFQILPFYWQAHDPQQQYRIVAPLFFDYATGDSRYTHYLPLFGHHQHGSLYHRYYLLGPLAIATYDKETDLKEWDILFPLFHYGADRKGYEARFFPLYWSGSTYDDGNWYRHLFPLYWSGGKEADGSWYRHILPLHGRSVTPQSDLSYVFPLYGSVTDAESHETRTSLVGLPPFPRTSLPALALYEHASSPASVSDRFFPLYRYTYAEPEQRRELNVLALYQMQNSPALTFHRLFPLYSYEDDREKNRGGWSFLGYDRFSLTGHGHDSAQQWHQVLPLYRTLQDVTAHTRTTDVLGLGPLSFFRHSQNPDGSFHRFFPLYSYEHPSEDEWHWSALIATPLALYRHDEKGTAIHDRFFPLYDWDRNGDWREFSVLGISWFSIFYRESGPTLFTHRLFPVYRYRHDLASDEVDMDTLLLHRHHSTATQGTDRFFLLWDSTWQREQPIWELDFLGIKPVTLFHHATSPTDTTDRLFPLYGYERTAADEQRLSLLGFPPREKEFSWSLYDQSTSSAHFRTRFFPLYRYERNDETKEVNWSALLLYRHAESESHLRDTFLPLHEYERDGAKGTAEFSLIGLKPVTLFKQGSAPDAANSMLFPLYDYDREGDTNRLSLLGWPKVGTFPTLSLFERVATPSETTHRFFPLYRYNRNDEAKTVNWDALLWWHRETEYWKQDVLYPFMDIEHDRQKDLHEVGLLGMRPLTFFQYRSSSTEYWHYAALLYKYSLEGDHQRFSALGLPHFGQFPALSLFAMERTSTTYTQRFFPLYAYAKDDQTGTVEQRFSALGLPHLGKFPALSLIAMEQTETTRSHRFLPLYWYARDEQTGTLDWQALLLWWHQTDPTQTRDTFFPLGSLRRTMNEQTWNFSALGVEPVSLIQIGKSDTGTRNRFSPLWDYGEEGQDWRLSFVGIRQASLFSHDRTATSTTSHLFPLWWRNDSPTEAMNLFVPLWSDITDHQTHQQARGILGLGPLSLYYQERTPSGVTARLFPLWGYQHDEATQEHRTSALGVYPISLYYGYRSPTATENRLFPFFRYTSDLVKNESAFWFLWPLYDQKTAEGRTTEASFLWWLFEYRSPKADEWEYWVLGHPPMAMFIRTVSPTTTHVEINPIIPLWRRDSVEGVGTSWAVLGGLIGMDAMPDGTHKLRLLWMSNKD</sequence>
<dbReference type="EMBL" id="CAJNBJ010000016">
    <property type="protein sequence ID" value="CAE6759714.1"/>
    <property type="molecule type" value="Genomic_DNA"/>
</dbReference>
<evidence type="ECO:0000256" key="1">
    <source>
        <dbReference type="SAM" id="SignalP"/>
    </source>
</evidence>
<dbReference type="RefSeq" id="WP_213042726.1">
    <property type="nucleotide sequence ID" value="NZ_CAJNBJ010000016.1"/>
</dbReference>
<feature type="chain" id="PRO_5045861848" evidence="1">
    <location>
        <begin position="37"/>
        <end position="1266"/>
    </location>
</feature>
<gene>
    <name evidence="2" type="ORF">NSPZN2_30583</name>
</gene>
<reference evidence="2 3" key="1">
    <citation type="submission" date="2021-02" db="EMBL/GenBank/DDBJ databases">
        <authorList>
            <person name="Han P."/>
        </authorList>
    </citation>
    <scope>NUCLEOTIDE SEQUENCE [LARGE SCALE GENOMIC DNA]</scope>
    <source>
        <strain evidence="2">Candidatus Nitrospira sp. ZN2</strain>
    </source>
</reference>
<feature type="signal peptide" evidence="1">
    <location>
        <begin position="1"/>
        <end position="36"/>
    </location>
</feature>
<evidence type="ECO:0000313" key="2">
    <source>
        <dbReference type="EMBL" id="CAE6759714.1"/>
    </source>
</evidence>